<proteinExistence type="predicted"/>
<dbReference type="AlphaFoldDB" id="A0A645JA72"/>
<comment type="caution">
    <text evidence="1">The sequence shown here is derived from an EMBL/GenBank/DDBJ whole genome shotgun (WGS) entry which is preliminary data.</text>
</comment>
<name>A0A645JA72_9ZZZZ</name>
<gene>
    <name evidence="1" type="ORF">SDC9_208239</name>
</gene>
<dbReference type="EMBL" id="VSSQ01135868">
    <property type="protein sequence ID" value="MPN60511.1"/>
    <property type="molecule type" value="Genomic_DNA"/>
</dbReference>
<organism evidence="1">
    <name type="scientific">bioreactor metagenome</name>
    <dbReference type="NCBI Taxonomy" id="1076179"/>
    <lineage>
        <taxon>unclassified sequences</taxon>
        <taxon>metagenomes</taxon>
        <taxon>ecological metagenomes</taxon>
    </lineage>
</organism>
<evidence type="ECO:0000313" key="1">
    <source>
        <dbReference type="EMBL" id="MPN60511.1"/>
    </source>
</evidence>
<reference evidence="1" key="1">
    <citation type="submission" date="2019-08" db="EMBL/GenBank/DDBJ databases">
        <authorList>
            <person name="Kucharzyk K."/>
            <person name="Murdoch R.W."/>
            <person name="Higgins S."/>
            <person name="Loffler F."/>
        </authorList>
    </citation>
    <scope>NUCLEOTIDE SEQUENCE</scope>
</reference>
<sequence>MTGDIHTTIPLSCSIKVSFCNDSDILHESTLEVPASSSDMLGATGKMSILVPDLSKLKGAKHIIFEFTLSYGGSTGSSPLKASQQIWIDNMKAYKSDGITIRDKKK</sequence>
<accession>A0A645JA72</accession>
<protein>
    <submittedName>
        <fullName evidence="1">Uncharacterized protein</fullName>
    </submittedName>
</protein>